<evidence type="ECO:0000256" key="3">
    <source>
        <dbReference type="ARBA" id="ARBA00022651"/>
    </source>
</evidence>
<evidence type="ECO:0000313" key="8">
    <source>
        <dbReference type="EMBL" id="RZO77715.1"/>
    </source>
</evidence>
<dbReference type="InterPro" id="IPR043595">
    <property type="entry name" value="FaeB/C/D"/>
</dbReference>
<dbReference type="AlphaFoldDB" id="A0A520S5E8"/>
<comment type="caution">
    <text evidence="8">The sequence shown here is derived from an EMBL/GenBank/DDBJ whole genome shotgun (WGS) entry which is preliminary data.</text>
</comment>
<dbReference type="EMBL" id="SHAG01000001">
    <property type="protein sequence ID" value="RZO77715.1"/>
    <property type="molecule type" value="Genomic_DNA"/>
</dbReference>
<accession>A0A520S5E8</accession>
<dbReference type="InterPro" id="IPR029058">
    <property type="entry name" value="AB_hydrolase_fold"/>
</dbReference>
<dbReference type="SUPFAM" id="SSF53474">
    <property type="entry name" value="alpha/beta-Hydrolases"/>
    <property type="match status" value="1"/>
</dbReference>
<keyword evidence="7" id="KW-0624">Polysaccharide degradation</keyword>
<dbReference type="PROSITE" id="PS51257">
    <property type="entry name" value="PROKAR_LIPOPROTEIN"/>
    <property type="match status" value="1"/>
</dbReference>
<proteinExistence type="predicted"/>
<dbReference type="PANTHER" id="PTHR38050:SF2">
    <property type="entry name" value="FERULOYL ESTERASE C-RELATED"/>
    <property type="match status" value="1"/>
</dbReference>
<dbReference type="Gene3D" id="3.40.50.1820">
    <property type="entry name" value="alpha/beta hydrolase"/>
    <property type="match status" value="1"/>
</dbReference>
<keyword evidence="2" id="KW-0964">Secreted</keyword>
<evidence type="ECO:0000313" key="9">
    <source>
        <dbReference type="Proteomes" id="UP000316199"/>
    </source>
</evidence>
<evidence type="ECO:0000256" key="4">
    <source>
        <dbReference type="ARBA" id="ARBA00022729"/>
    </source>
</evidence>
<dbReference type="PANTHER" id="PTHR38050">
    <property type="match status" value="1"/>
</dbReference>
<dbReference type="GO" id="GO:0045493">
    <property type="term" value="P:xylan catabolic process"/>
    <property type="evidence" value="ECO:0007669"/>
    <property type="project" value="UniProtKB-KW"/>
</dbReference>
<evidence type="ECO:0000256" key="5">
    <source>
        <dbReference type="ARBA" id="ARBA00022801"/>
    </source>
</evidence>
<evidence type="ECO:0000256" key="7">
    <source>
        <dbReference type="ARBA" id="ARBA00023326"/>
    </source>
</evidence>
<sequence length="321" mass="36030">MKKLTHDKQNMLKMIRALLAFLLFLYGCSSPVYDMEKRQMYHDASMRTFYVFEPSKIDKNMTLVVGLHGYTGSAKTFIRDGDANFNQFLDRKNFIGVFPEGKSFTDNRRVFSSWNDLVGSSGHGPKGDICASERNYYPYPPDCKNPHRCTWASCGDDIGFIEKVIDKLKTQYDVETVIVAGMSNGGMMAQAIGCTLGDKIDAVINIVGMQALGMSCIPTKPVSIVMYGAKNDTTVPPVDVLAADGYFYEPMGNTIETWKNRLNCTGSTTKKISNPSAVTVEHFFDCEENKTVTSILDHNNKHDWPKPYKWGIDLLFEPLLK</sequence>
<evidence type="ECO:0000256" key="6">
    <source>
        <dbReference type="ARBA" id="ARBA00023277"/>
    </source>
</evidence>
<protein>
    <recommendedName>
        <fullName evidence="10">Alpha/beta fold hydrolase</fullName>
    </recommendedName>
</protein>
<comment type="subcellular location">
    <subcellularLocation>
        <location evidence="1">Secreted</location>
    </subcellularLocation>
</comment>
<evidence type="ECO:0000256" key="2">
    <source>
        <dbReference type="ARBA" id="ARBA00022525"/>
    </source>
</evidence>
<organism evidence="8 9">
    <name type="scientific">OM182 bacterium</name>
    <dbReference type="NCBI Taxonomy" id="2510334"/>
    <lineage>
        <taxon>Bacteria</taxon>
        <taxon>Pseudomonadati</taxon>
        <taxon>Pseudomonadota</taxon>
        <taxon>Gammaproteobacteria</taxon>
        <taxon>OMG group</taxon>
        <taxon>OM182 clade</taxon>
    </lineage>
</organism>
<name>A0A520S5E8_9GAMM</name>
<keyword evidence="4" id="KW-0732">Signal</keyword>
<evidence type="ECO:0008006" key="10">
    <source>
        <dbReference type="Google" id="ProtNLM"/>
    </source>
</evidence>
<reference evidence="8 9" key="1">
    <citation type="submission" date="2019-02" db="EMBL/GenBank/DDBJ databases">
        <title>Prokaryotic population dynamics and viral predation in marine succession experiment using metagenomics: the confinement effect.</title>
        <authorList>
            <person name="Haro-Moreno J.M."/>
            <person name="Rodriguez-Valera F."/>
            <person name="Lopez-Perez M."/>
        </authorList>
    </citation>
    <scope>NUCLEOTIDE SEQUENCE [LARGE SCALE GENOMIC DNA]</scope>
    <source>
        <strain evidence="8">MED-G157</strain>
    </source>
</reference>
<dbReference type="GO" id="GO:0005576">
    <property type="term" value="C:extracellular region"/>
    <property type="evidence" value="ECO:0007669"/>
    <property type="project" value="UniProtKB-SubCell"/>
</dbReference>
<keyword evidence="5" id="KW-0378">Hydrolase</keyword>
<dbReference type="Proteomes" id="UP000316199">
    <property type="component" value="Unassembled WGS sequence"/>
</dbReference>
<dbReference type="GO" id="GO:0030600">
    <property type="term" value="F:feruloyl esterase activity"/>
    <property type="evidence" value="ECO:0007669"/>
    <property type="project" value="InterPro"/>
</dbReference>
<keyword evidence="6" id="KW-0119">Carbohydrate metabolism</keyword>
<gene>
    <name evidence="8" type="ORF">EVA68_00365</name>
</gene>
<evidence type="ECO:0000256" key="1">
    <source>
        <dbReference type="ARBA" id="ARBA00004613"/>
    </source>
</evidence>
<keyword evidence="3" id="KW-0858">Xylan degradation</keyword>